<dbReference type="AlphaFoldDB" id="A0A285QXX2"/>
<feature type="domain" description="Response regulatory" evidence="3">
    <location>
        <begin position="8"/>
        <end position="117"/>
    </location>
</feature>
<accession>A0A285QXX2</accession>
<feature type="modified residue" description="4-aspartylphosphate" evidence="2">
    <location>
        <position position="58"/>
    </location>
</feature>
<dbReference type="EMBL" id="OBMI01000002">
    <property type="protein sequence ID" value="SOB86671.1"/>
    <property type="molecule type" value="Genomic_DNA"/>
</dbReference>
<reference evidence="4 5" key="1">
    <citation type="submission" date="2017-07" db="EMBL/GenBank/DDBJ databases">
        <authorList>
            <person name="Sun Z.S."/>
            <person name="Albrecht U."/>
            <person name="Echele G."/>
            <person name="Lee C.C."/>
        </authorList>
    </citation>
    <scope>NUCLEOTIDE SEQUENCE [LARGE SCALE GENOMIC DNA]</scope>
    <source>
        <strain evidence="4 5">CGMCC 1.12672</strain>
    </source>
</reference>
<dbReference type="InterPro" id="IPR050595">
    <property type="entry name" value="Bact_response_regulator"/>
</dbReference>
<dbReference type="PANTHER" id="PTHR44591">
    <property type="entry name" value="STRESS RESPONSE REGULATOR PROTEIN 1"/>
    <property type="match status" value="1"/>
</dbReference>
<dbReference type="OrthoDB" id="582170at2"/>
<evidence type="ECO:0000256" key="1">
    <source>
        <dbReference type="ARBA" id="ARBA00022553"/>
    </source>
</evidence>
<evidence type="ECO:0000313" key="5">
    <source>
        <dbReference type="Proteomes" id="UP000219494"/>
    </source>
</evidence>
<gene>
    <name evidence="4" type="ORF">SAMN06297144_1779</name>
</gene>
<proteinExistence type="predicted"/>
<dbReference type="RefSeq" id="WP_097063667.1">
    <property type="nucleotide sequence ID" value="NZ_OBMI01000002.1"/>
</dbReference>
<dbReference type="GO" id="GO:0000160">
    <property type="term" value="P:phosphorelay signal transduction system"/>
    <property type="evidence" value="ECO:0007669"/>
    <property type="project" value="InterPro"/>
</dbReference>
<organism evidence="4 5">
    <name type="scientific">Sphingomonas guangdongensis</name>
    <dbReference type="NCBI Taxonomy" id="1141890"/>
    <lineage>
        <taxon>Bacteria</taxon>
        <taxon>Pseudomonadati</taxon>
        <taxon>Pseudomonadota</taxon>
        <taxon>Alphaproteobacteria</taxon>
        <taxon>Sphingomonadales</taxon>
        <taxon>Sphingomonadaceae</taxon>
        <taxon>Sphingomonas</taxon>
    </lineage>
</organism>
<dbReference type="SUPFAM" id="SSF52172">
    <property type="entry name" value="CheY-like"/>
    <property type="match status" value="1"/>
</dbReference>
<dbReference type="PANTHER" id="PTHR44591:SF24">
    <property type="entry name" value="PROTEIN-GLUTAMATE METHYLESTERASE_PROTEIN-GLUTAMINE GLUTAMINASE 1"/>
    <property type="match status" value="1"/>
</dbReference>
<name>A0A285QXX2_9SPHN</name>
<evidence type="ECO:0000313" key="4">
    <source>
        <dbReference type="EMBL" id="SOB86671.1"/>
    </source>
</evidence>
<protein>
    <submittedName>
        <fullName evidence="4">Response regulator receiver domain-containing protein</fullName>
    </submittedName>
</protein>
<dbReference type="InterPro" id="IPR001789">
    <property type="entry name" value="Sig_transdc_resp-reg_receiver"/>
</dbReference>
<evidence type="ECO:0000259" key="3">
    <source>
        <dbReference type="PROSITE" id="PS50110"/>
    </source>
</evidence>
<sequence>MRQLTGKRVLVVEDEPIVAMCLEDILTDLGCEVVGPAYSLPQGLAQAEDGRIDAAILDVNLGPDTSLALADALAARAVPIVFATGYGHTLGPTAVAAEVLSKPYTAAEINDALVRALQGG</sequence>
<evidence type="ECO:0000256" key="2">
    <source>
        <dbReference type="PROSITE-ProRule" id="PRU00169"/>
    </source>
</evidence>
<dbReference type="Pfam" id="PF00072">
    <property type="entry name" value="Response_reg"/>
    <property type="match status" value="1"/>
</dbReference>
<dbReference type="SMART" id="SM00448">
    <property type="entry name" value="REC"/>
    <property type="match status" value="1"/>
</dbReference>
<dbReference type="Proteomes" id="UP000219494">
    <property type="component" value="Unassembled WGS sequence"/>
</dbReference>
<keyword evidence="1 2" id="KW-0597">Phosphoprotein</keyword>
<dbReference type="PROSITE" id="PS50110">
    <property type="entry name" value="RESPONSE_REGULATORY"/>
    <property type="match status" value="1"/>
</dbReference>
<keyword evidence="5" id="KW-1185">Reference proteome</keyword>
<dbReference type="Gene3D" id="3.40.50.2300">
    <property type="match status" value="1"/>
</dbReference>
<dbReference type="InterPro" id="IPR011006">
    <property type="entry name" value="CheY-like_superfamily"/>
</dbReference>